<dbReference type="PANTHER" id="PTHR34227">
    <property type="entry name" value="CHAPERONE PROTEIN YCDY"/>
    <property type="match status" value="1"/>
</dbReference>
<dbReference type="EMBL" id="LVJZ01000003">
    <property type="protein sequence ID" value="ODB98288.1"/>
    <property type="molecule type" value="Genomic_DNA"/>
</dbReference>
<organism evidence="2 3">
    <name type="scientific">Candidatus Thiodiazotropha endoloripes</name>
    <dbReference type="NCBI Taxonomy" id="1818881"/>
    <lineage>
        <taxon>Bacteria</taxon>
        <taxon>Pseudomonadati</taxon>
        <taxon>Pseudomonadota</taxon>
        <taxon>Gammaproteobacteria</taxon>
        <taxon>Chromatiales</taxon>
        <taxon>Sedimenticolaceae</taxon>
        <taxon>Candidatus Thiodiazotropha</taxon>
    </lineage>
</organism>
<gene>
    <name evidence="2" type="ORF">A3196_16925</name>
</gene>
<dbReference type="SUPFAM" id="SSF89155">
    <property type="entry name" value="TorD-like"/>
    <property type="match status" value="1"/>
</dbReference>
<proteinExistence type="predicted"/>
<comment type="caution">
    <text evidence="2">The sequence shown here is derived from an EMBL/GenBank/DDBJ whole genome shotgun (WGS) entry which is preliminary data.</text>
</comment>
<evidence type="ECO:0000313" key="3">
    <source>
        <dbReference type="Proteomes" id="UP000094849"/>
    </source>
</evidence>
<evidence type="ECO:0000313" key="2">
    <source>
        <dbReference type="EMBL" id="ODB98288.1"/>
    </source>
</evidence>
<dbReference type="AlphaFoldDB" id="A0A1E2UU63"/>
<name>A0A1E2UU63_9GAMM</name>
<dbReference type="PANTHER" id="PTHR34227:SF1">
    <property type="entry name" value="DIMETHYL SULFOXIDE REDUCTASE CHAPERONE-RELATED"/>
    <property type="match status" value="1"/>
</dbReference>
<reference evidence="2 3" key="1">
    <citation type="submission" date="2016-03" db="EMBL/GenBank/DDBJ databases">
        <title>Chemosynthetic sulphur-oxidizing symbionts of marine invertebrate animals are capable of nitrogen fixation.</title>
        <authorList>
            <person name="Petersen J.M."/>
            <person name="Kemper A."/>
            <person name="Gruber-Vodicka H."/>
            <person name="Cardini U."/>
            <person name="Geest Mvander."/>
            <person name="Kleiner M."/>
            <person name="Bulgheresi S."/>
            <person name="Fussmann M."/>
            <person name="Herbold C."/>
            <person name="Seah B.K.B."/>
            <person name="Antony C.Paul."/>
            <person name="Liu D."/>
            <person name="Belitz A."/>
            <person name="Weber M."/>
        </authorList>
    </citation>
    <scope>NUCLEOTIDE SEQUENCE [LARGE SCALE GENOMIC DNA]</scope>
    <source>
        <strain evidence="2">G_D</strain>
    </source>
</reference>
<dbReference type="RefSeq" id="WP_069014635.1">
    <property type="nucleotide sequence ID" value="NZ_LVJW01000003.1"/>
</dbReference>
<evidence type="ECO:0008006" key="4">
    <source>
        <dbReference type="Google" id="ProtNLM"/>
    </source>
</evidence>
<dbReference type="InterPro" id="IPR050289">
    <property type="entry name" value="TorD/DmsD_chaperones"/>
</dbReference>
<keyword evidence="3" id="KW-1185">Reference proteome</keyword>
<protein>
    <recommendedName>
        <fullName evidence="4">Dehydrogenase</fullName>
    </recommendedName>
</protein>
<keyword evidence="1" id="KW-0143">Chaperone</keyword>
<dbReference type="STRING" id="1818881.A3196_16925"/>
<dbReference type="InterPro" id="IPR036411">
    <property type="entry name" value="TorD-like_sf"/>
</dbReference>
<dbReference type="Pfam" id="PF02613">
    <property type="entry name" value="Nitrate_red_del"/>
    <property type="match status" value="1"/>
</dbReference>
<sequence>MKLVTDPNDNSNHSQIKSFLQVISDDFLMLTRLHAKEPDADFLELLVEYEFPSTMALNLVSEEGKKANQFMQRVIEMMPEQFDDEYLDTLAADFADIYLNHSLQASPLESVWIDEEKLTCQESMFQVRAWYESYGLKAENWRIRPDDDLVLQLQFISHLFSISESIKELEDIARFMDEHLLRWLGQFTSRVVHRSATPYYAGIALLTGAYCEELRDLIATITNLPRPSAEEIEERMKSNSVSQEVTMSYMPGIGPAV</sequence>
<dbReference type="Gene3D" id="1.10.3480.10">
    <property type="entry name" value="TorD-like"/>
    <property type="match status" value="1"/>
</dbReference>
<dbReference type="InterPro" id="IPR020945">
    <property type="entry name" value="DMSO/NO3_reduct_chaperone"/>
</dbReference>
<dbReference type="Proteomes" id="UP000094849">
    <property type="component" value="Unassembled WGS sequence"/>
</dbReference>
<dbReference type="OrthoDB" id="7849731at2"/>
<evidence type="ECO:0000256" key="1">
    <source>
        <dbReference type="ARBA" id="ARBA00023186"/>
    </source>
</evidence>
<accession>A0A1E2UU63</accession>